<evidence type="ECO:0000313" key="3">
    <source>
        <dbReference type="Proteomes" id="UP001294412"/>
    </source>
</evidence>
<feature type="transmembrane region" description="Helical" evidence="1">
    <location>
        <begin position="20"/>
        <end position="40"/>
    </location>
</feature>
<organism evidence="2 3">
    <name type="scientific">Fulvimarina uroteuthidis</name>
    <dbReference type="NCBI Taxonomy" id="3098149"/>
    <lineage>
        <taxon>Bacteria</taxon>
        <taxon>Pseudomonadati</taxon>
        <taxon>Pseudomonadota</taxon>
        <taxon>Alphaproteobacteria</taxon>
        <taxon>Hyphomicrobiales</taxon>
        <taxon>Aurantimonadaceae</taxon>
        <taxon>Fulvimarina</taxon>
    </lineage>
</organism>
<feature type="transmembrane region" description="Helical" evidence="1">
    <location>
        <begin position="60"/>
        <end position="81"/>
    </location>
</feature>
<reference evidence="2 3" key="1">
    <citation type="submission" date="2023-12" db="EMBL/GenBank/DDBJ databases">
        <title>Description of Novel Strain Fulvimarina sp. 2208YS6-2-32 isolated from Uroteuthis (Photololigo) edulis.</title>
        <authorList>
            <person name="Park J.-S."/>
        </authorList>
    </citation>
    <scope>NUCLEOTIDE SEQUENCE [LARGE SCALE GENOMIC DNA]</scope>
    <source>
        <strain evidence="2 3">2208YS6-2-32</strain>
    </source>
</reference>
<protein>
    <recommendedName>
        <fullName evidence="4">PH domain-containing protein</fullName>
    </recommendedName>
</protein>
<dbReference type="RefSeq" id="WP_322185215.1">
    <property type="nucleotide sequence ID" value="NZ_JAXLPB010000001.1"/>
</dbReference>
<dbReference type="Proteomes" id="UP001294412">
    <property type="component" value="Unassembled WGS sequence"/>
</dbReference>
<accession>A0ABU5I0Z0</accession>
<keyword evidence="1" id="KW-0812">Transmembrane</keyword>
<evidence type="ECO:0000256" key="1">
    <source>
        <dbReference type="SAM" id="Phobius"/>
    </source>
</evidence>
<keyword evidence="1" id="KW-0472">Membrane</keyword>
<name>A0ABU5I0Z0_9HYPH</name>
<gene>
    <name evidence="2" type="ORF">U0C82_01595</name>
</gene>
<evidence type="ECO:0008006" key="4">
    <source>
        <dbReference type="Google" id="ProtNLM"/>
    </source>
</evidence>
<proteinExistence type="predicted"/>
<comment type="caution">
    <text evidence="2">The sequence shown here is derived from an EMBL/GenBank/DDBJ whole genome shotgun (WGS) entry which is preliminary data.</text>
</comment>
<keyword evidence="3" id="KW-1185">Reference proteome</keyword>
<evidence type="ECO:0000313" key="2">
    <source>
        <dbReference type="EMBL" id="MDY8107841.1"/>
    </source>
</evidence>
<sequence length="207" mass="22902">MNETNRDMISIPAKQGRLSLAGVAILVISVWLAVLCYSSLDPDWVSGSNRFAWVDDLPPIVRASIFLSVAAYLLLYGFHFLRLGNSGTIAIFTNKEARVKSITGWREIGWENISRIEIKGGLNPIIILRRRRASGVERVWPSFDPCIPINQVALSKDALLAELSGRRPDLLDPAIHQKPDSIVPNALQHVPIAPARTVEVNSKSWTG</sequence>
<dbReference type="EMBL" id="JAXLPB010000001">
    <property type="protein sequence ID" value="MDY8107841.1"/>
    <property type="molecule type" value="Genomic_DNA"/>
</dbReference>
<keyword evidence="1" id="KW-1133">Transmembrane helix</keyword>